<dbReference type="Gene3D" id="1.10.260.40">
    <property type="entry name" value="lambda repressor-like DNA-binding domains"/>
    <property type="match status" value="1"/>
</dbReference>
<dbReference type="Pfam" id="PF01381">
    <property type="entry name" value="HTH_3"/>
    <property type="match status" value="1"/>
</dbReference>
<feature type="compositionally biased region" description="Basic and acidic residues" evidence="4">
    <location>
        <begin position="99"/>
        <end position="109"/>
    </location>
</feature>
<dbReference type="InterPro" id="IPR050807">
    <property type="entry name" value="TransReg_Diox_bact_type"/>
</dbReference>
<dbReference type="PANTHER" id="PTHR46797">
    <property type="entry name" value="HTH-TYPE TRANSCRIPTIONAL REGULATOR"/>
    <property type="match status" value="1"/>
</dbReference>
<organism evidence="6 7">
    <name type="scientific">Arthrobacter cupressi</name>
    <dbReference type="NCBI Taxonomy" id="1045773"/>
    <lineage>
        <taxon>Bacteria</taxon>
        <taxon>Bacillati</taxon>
        <taxon>Actinomycetota</taxon>
        <taxon>Actinomycetes</taxon>
        <taxon>Micrococcales</taxon>
        <taxon>Micrococcaceae</taxon>
        <taxon>Arthrobacter</taxon>
    </lineage>
</organism>
<dbReference type="GO" id="GO:0003700">
    <property type="term" value="F:DNA-binding transcription factor activity"/>
    <property type="evidence" value="ECO:0007669"/>
    <property type="project" value="TreeGrafter"/>
</dbReference>
<gene>
    <name evidence="6" type="ORF">SAMN05216555_109127</name>
</gene>
<feature type="domain" description="HTH cro/C1-type" evidence="5">
    <location>
        <begin position="27"/>
        <end position="81"/>
    </location>
</feature>
<dbReference type="InterPro" id="IPR010982">
    <property type="entry name" value="Lambda_DNA-bd_dom_sf"/>
</dbReference>
<evidence type="ECO:0000313" key="7">
    <source>
        <dbReference type="Proteomes" id="UP000182130"/>
    </source>
</evidence>
<dbReference type="GO" id="GO:0003677">
    <property type="term" value="F:DNA binding"/>
    <property type="evidence" value="ECO:0007669"/>
    <property type="project" value="UniProtKB-KW"/>
</dbReference>
<proteinExistence type="predicted"/>
<dbReference type="CDD" id="cd00093">
    <property type="entry name" value="HTH_XRE"/>
    <property type="match status" value="1"/>
</dbReference>
<protein>
    <submittedName>
        <fullName evidence="6">DNA-binding transcriptional regulator, XRE-family HTH domain</fullName>
    </submittedName>
</protein>
<dbReference type="SUPFAM" id="SSF47413">
    <property type="entry name" value="lambda repressor-like DNA-binding domains"/>
    <property type="match status" value="1"/>
</dbReference>
<dbReference type="OrthoDB" id="5148209at2"/>
<feature type="region of interest" description="Disordered" evidence="4">
    <location>
        <begin position="87"/>
        <end position="109"/>
    </location>
</feature>
<keyword evidence="1" id="KW-0805">Transcription regulation</keyword>
<accession>A0A1G8SUG6</accession>
<keyword evidence="3" id="KW-0804">Transcription</keyword>
<dbReference type="PROSITE" id="PS50943">
    <property type="entry name" value="HTH_CROC1"/>
    <property type="match status" value="1"/>
</dbReference>
<dbReference type="EMBL" id="FNEI01000009">
    <property type="protein sequence ID" value="SDJ32814.1"/>
    <property type="molecule type" value="Genomic_DNA"/>
</dbReference>
<evidence type="ECO:0000256" key="3">
    <source>
        <dbReference type="ARBA" id="ARBA00023163"/>
    </source>
</evidence>
<sequence length="109" mass="12364">MPIRPDQSSEEQTQRWAERRAMVGARIRELRQMQGLSQESLALESGLSRNMIIGIEWGRKSVAYERLWDIAAVLDCEITELFTAASAPASSSPYRGGRRPMERPEAKSR</sequence>
<evidence type="ECO:0000256" key="4">
    <source>
        <dbReference type="SAM" id="MobiDB-lite"/>
    </source>
</evidence>
<dbReference type="PANTHER" id="PTHR46797:SF23">
    <property type="entry name" value="HTH-TYPE TRANSCRIPTIONAL REGULATOR SUTR"/>
    <property type="match status" value="1"/>
</dbReference>
<dbReference type="GO" id="GO:0005829">
    <property type="term" value="C:cytosol"/>
    <property type="evidence" value="ECO:0007669"/>
    <property type="project" value="TreeGrafter"/>
</dbReference>
<dbReference type="InterPro" id="IPR001387">
    <property type="entry name" value="Cro/C1-type_HTH"/>
</dbReference>
<name>A0A1G8SUG6_9MICC</name>
<evidence type="ECO:0000256" key="1">
    <source>
        <dbReference type="ARBA" id="ARBA00023015"/>
    </source>
</evidence>
<evidence type="ECO:0000256" key="2">
    <source>
        <dbReference type="ARBA" id="ARBA00023125"/>
    </source>
</evidence>
<keyword evidence="2 6" id="KW-0238">DNA-binding</keyword>
<keyword evidence="7" id="KW-1185">Reference proteome</keyword>
<dbReference type="STRING" id="1045773.SAMN05216555_109127"/>
<evidence type="ECO:0000313" key="6">
    <source>
        <dbReference type="EMBL" id="SDJ32814.1"/>
    </source>
</evidence>
<dbReference type="Proteomes" id="UP000182130">
    <property type="component" value="Unassembled WGS sequence"/>
</dbReference>
<reference evidence="7" key="1">
    <citation type="submission" date="2016-10" db="EMBL/GenBank/DDBJ databases">
        <authorList>
            <person name="Varghese N."/>
            <person name="Submissions S."/>
        </authorList>
    </citation>
    <scope>NUCLEOTIDE SEQUENCE [LARGE SCALE GENOMIC DNA]</scope>
    <source>
        <strain evidence="7">CGMCC 1.10783</strain>
    </source>
</reference>
<dbReference type="SMART" id="SM00530">
    <property type="entry name" value="HTH_XRE"/>
    <property type="match status" value="1"/>
</dbReference>
<evidence type="ECO:0000259" key="5">
    <source>
        <dbReference type="PROSITE" id="PS50943"/>
    </source>
</evidence>
<dbReference type="AlphaFoldDB" id="A0A1G8SUG6"/>